<dbReference type="GO" id="GO:0005794">
    <property type="term" value="C:Golgi apparatus"/>
    <property type="evidence" value="ECO:0007669"/>
    <property type="project" value="TreeGrafter"/>
</dbReference>
<reference evidence="7" key="1">
    <citation type="submission" date="2021-04" db="EMBL/GenBank/DDBJ databases">
        <authorList>
            <person name="Tunstrom K."/>
        </authorList>
    </citation>
    <scope>NUCLEOTIDE SEQUENCE</scope>
</reference>
<evidence type="ECO:0000313" key="8">
    <source>
        <dbReference type="Proteomes" id="UP000691718"/>
    </source>
</evidence>
<organism evidence="7 8">
    <name type="scientific">Parnassius apollo</name>
    <name type="common">Apollo butterfly</name>
    <name type="synonym">Papilio apollo</name>
    <dbReference type="NCBI Taxonomy" id="110799"/>
    <lineage>
        <taxon>Eukaryota</taxon>
        <taxon>Metazoa</taxon>
        <taxon>Ecdysozoa</taxon>
        <taxon>Arthropoda</taxon>
        <taxon>Hexapoda</taxon>
        <taxon>Insecta</taxon>
        <taxon>Pterygota</taxon>
        <taxon>Neoptera</taxon>
        <taxon>Endopterygota</taxon>
        <taxon>Lepidoptera</taxon>
        <taxon>Glossata</taxon>
        <taxon>Ditrysia</taxon>
        <taxon>Papilionoidea</taxon>
        <taxon>Papilionidae</taxon>
        <taxon>Parnassiinae</taxon>
        <taxon>Parnassini</taxon>
        <taxon>Parnassius</taxon>
        <taxon>Parnassius</taxon>
    </lineage>
</organism>
<evidence type="ECO:0000256" key="4">
    <source>
        <dbReference type="ARBA" id="ARBA00023157"/>
    </source>
</evidence>
<dbReference type="FunFam" id="3.90.550.10:FF:000029">
    <property type="entry name" value="Polypeptide N-acetylgalactosaminyltransferase"/>
    <property type="match status" value="1"/>
</dbReference>
<dbReference type="InterPro" id="IPR045885">
    <property type="entry name" value="GalNAc-T"/>
</dbReference>
<keyword evidence="5" id="KW-0325">Glycoprotein</keyword>
<dbReference type="InterPro" id="IPR000772">
    <property type="entry name" value="Ricin_B_lectin"/>
</dbReference>
<dbReference type="SMART" id="SM00458">
    <property type="entry name" value="RICIN"/>
    <property type="match status" value="1"/>
</dbReference>
<sequence>MVNSDLQGKAAVVKYSDPERDYFVPTSHKKIDWHDYKQIENESKRQGLGEHGLPAQLPKSEAELEEQLYSVNGFNGALSDKIPLNRSLPDIRHPGCKKKLYIESLPTVSVVVPFHNEHWSTLLRTAYSVLNRSPEFLIKEVFLVDDASTKEFLKQKLEDYLAQHLPKVKVLRLQERSGLIAARLAGARVAKADVLLFLDSHTEASVNWLPPLLEPIALNYRTVVCPFIGVIAYDTFEYRAQDEGARGAFDWELFYKRLPVLPKDEANMPEPFESPVMAGGLFAISRKFFWELGGYDPGLDIWGGEQYELSFKIWQCGGRMVDAPCSRVGHIYRKFAPFPNPGHGDFVGRNYRRVAEVWMDEYAQYLYKRRPHYLKIDTGDISEQKALRKKLSCKSFRWFMTQIAFDLTAKYPPVEPEPFAEGRIRPVSHAQLCLDMHRGEQKDVLQIRSCVRSASTEQHFVLSWHKDIRSKDRNMCWDVPDSTPKRPIFLYSCHLGGGNQLWRYHLDTKQLKHGGNDNCLDWEKATRYVFINRCSDADSQKWEVDIVNAQAMKKWDKTLLKVTGPIEDY</sequence>
<dbReference type="Pfam" id="PF00652">
    <property type="entry name" value="Ricin_B_lectin"/>
    <property type="match status" value="1"/>
</dbReference>
<keyword evidence="3" id="KW-0472">Membrane</keyword>
<keyword evidence="8" id="KW-1185">Reference proteome</keyword>
<dbReference type="PROSITE" id="PS50231">
    <property type="entry name" value="RICIN_B_LECTIN"/>
    <property type="match status" value="1"/>
</dbReference>
<dbReference type="OrthoDB" id="6159198at2759"/>
<evidence type="ECO:0000256" key="2">
    <source>
        <dbReference type="ARBA" id="ARBA00022989"/>
    </source>
</evidence>
<dbReference type="CDD" id="cd02510">
    <property type="entry name" value="pp-GalNAc-T"/>
    <property type="match status" value="1"/>
</dbReference>
<name>A0A8S3X6Z9_PARAO</name>
<evidence type="ECO:0000256" key="1">
    <source>
        <dbReference type="ARBA" id="ARBA00022692"/>
    </source>
</evidence>
<dbReference type="GO" id="GO:0004653">
    <property type="term" value="F:polypeptide N-acetylgalactosaminyltransferase activity"/>
    <property type="evidence" value="ECO:0007669"/>
    <property type="project" value="TreeGrafter"/>
</dbReference>
<dbReference type="Proteomes" id="UP000691718">
    <property type="component" value="Unassembled WGS sequence"/>
</dbReference>
<proteinExistence type="predicted"/>
<dbReference type="EMBL" id="CAJQZP010000978">
    <property type="protein sequence ID" value="CAG5005776.1"/>
    <property type="molecule type" value="Genomic_DNA"/>
</dbReference>
<accession>A0A8S3X6Z9</accession>
<evidence type="ECO:0000256" key="3">
    <source>
        <dbReference type="ARBA" id="ARBA00023136"/>
    </source>
</evidence>
<dbReference type="Pfam" id="PF00535">
    <property type="entry name" value="Glycos_transf_2"/>
    <property type="match status" value="1"/>
</dbReference>
<evidence type="ECO:0000256" key="5">
    <source>
        <dbReference type="ARBA" id="ARBA00023180"/>
    </source>
</evidence>
<protein>
    <submittedName>
        <fullName evidence="7">(apollo) hypothetical protein</fullName>
    </submittedName>
</protein>
<keyword evidence="1" id="KW-0812">Transmembrane</keyword>
<dbReference type="GO" id="GO:0006493">
    <property type="term" value="P:protein O-linked glycosylation"/>
    <property type="evidence" value="ECO:0007669"/>
    <property type="project" value="TreeGrafter"/>
</dbReference>
<evidence type="ECO:0000259" key="6">
    <source>
        <dbReference type="SMART" id="SM00458"/>
    </source>
</evidence>
<keyword evidence="4" id="KW-1015">Disulfide bond</keyword>
<dbReference type="CDD" id="cd23439">
    <property type="entry name" value="beta-trefoil_Ricin_GALNT10-like"/>
    <property type="match status" value="1"/>
</dbReference>
<dbReference type="PANTHER" id="PTHR11675">
    <property type="entry name" value="N-ACETYLGALACTOSAMINYLTRANSFERASE"/>
    <property type="match status" value="1"/>
</dbReference>
<feature type="domain" description="Ricin B lectin" evidence="6">
    <location>
        <begin position="421"/>
        <end position="545"/>
    </location>
</feature>
<dbReference type="InterPro" id="IPR001173">
    <property type="entry name" value="Glyco_trans_2-like"/>
</dbReference>
<comment type="caution">
    <text evidence="7">The sequence shown here is derived from an EMBL/GenBank/DDBJ whole genome shotgun (WGS) entry which is preliminary data.</text>
</comment>
<dbReference type="PANTHER" id="PTHR11675:SF134">
    <property type="entry name" value="N-ACETYLGALACTOSAMINYLTRANSFERASE 4-RELATED"/>
    <property type="match status" value="1"/>
</dbReference>
<keyword evidence="2" id="KW-1133">Transmembrane helix</keyword>
<dbReference type="AlphaFoldDB" id="A0A8S3X6Z9"/>
<gene>
    <name evidence="7" type="ORF">PAPOLLO_LOCUS14630</name>
</gene>
<evidence type="ECO:0000313" key="7">
    <source>
        <dbReference type="EMBL" id="CAG5005776.1"/>
    </source>
</evidence>